<comment type="subunit">
    <text evidence="6">Part of the FGAM synthase complex composed of 1 PurL, 1 PurQ and 2 PurS subunits.</text>
</comment>
<evidence type="ECO:0000313" key="7">
    <source>
        <dbReference type="EMBL" id="AFL90424.1"/>
    </source>
</evidence>
<dbReference type="Proteomes" id="UP000006056">
    <property type="component" value="Chromosome"/>
</dbReference>
<dbReference type="GO" id="GO:0006189">
    <property type="term" value="P:'de novo' IMP biosynthetic process"/>
    <property type="evidence" value="ECO:0007669"/>
    <property type="project" value="UniProtKB-UniRule"/>
</dbReference>
<keyword evidence="8" id="KW-1185">Reference proteome</keyword>
<gene>
    <name evidence="6" type="primary">purS</name>
    <name evidence="7" type="ordered locus">Terro_4219</name>
</gene>
<evidence type="ECO:0000256" key="1">
    <source>
        <dbReference type="ARBA" id="ARBA00022490"/>
    </source>
</evidence>
<dbReference type="InterPro" id="IPR003850">
    <property type="entry name" value="PurS"/>
</dbReference>
<organism evidence="7 8">
    <name type="scientific">Terriglobus roseus (strain DSM 18391 / NRRL B-41598 / KBS 63)</name>
    <dbReference type="NCBI Taxonomy" id="926566"/>
    <lineage>
        <taxon>Bacteria</taxon>
        <taxon>Pseudomonadati</taxon>
        <taxon>Acidobacteriota</taxon>
        <taxon>Terriglobia</taxon>
        <taxon>Terriglobales</taxon>
        <taxon>Acidobacteriaceae</taxon>
        <taxon>Terriglobus</taxon>
    </lineage>
</organism>
<dbReference type="InterPro" id="IPR036604">
    <property type="entry name" value="PurS-like_sf"/>
</dbReference>
<keyword evidence="1 6" id="KW-0963">Cytoplasm</keyword>
<dbReference type="GO" id="GO:0005737">
    <property type="term" value="C:cytoplasm"/>
    <property type="evidence" value="ECO:0007669"/>
    <property type="project" value="UniProtKB-SubCell"/>
</dbReference>
<comment type="pathway">
    <text evidence="6">Purine metabolism; IMP biosynthesis via de novo pathway; 5-amino-1-(5-phospho-D-ribosyl)imidazole from N(2)-formyl-N(1)-(5-phospho-D-ribosyl)glycinamide: step 1/2.</text>
</comment>
<dbReference type="GO" id="GO:0005524">
    <property type="term" value="F:ATP binding"/>
    <property type="evidence" value="ECO:0007669"/>
    <property type="project" value="UniProtKB-UniRule"/>
</dbReference>
<dbReference type="Gene3D" id="3.30.1280.10">
    <property type="entry name" value="Phosphoribosylformylglycinamidine synthase subunit PurS"/>
    <property type="match status" value="1"/>
</dbReference>
<name>I3ZMF6_TERRK</name>
<accession>I3ZMF6</accession>
<dbReference type="EC" id="6.3.5.3" evidence="6"/>
<sequence>MLRRNADLLPFIEFLRGADAIQRRRLRDRGAGPPYNQRMRAHVYVTLKTTVLDAQGQTIANALRRLHHPQVESVRQGKYFVLTLADTLTGEAAEAEVKRIASEVLTNPVIEDFTYKIDA</sequence>
<dbReference type="KEGG" id="trs:Terro_4219"/>
<reference evidence="7 8" key="1">
    <citation type="submission" date="2012-06" db="EMBL/GenBank/DDBJ databases">
        <title>Complete genome of Terriglobus roseus DSM 18391.</title>
        <authorList>
            <consortium name="US DOE Joint Genome Institute (JGI-PGF)"/>
            <person name="Lucas S."/>
            <person name="Copeland A."/>
            <person name="Lapidus A."/>
            <person name="Glavina del Rio T."/>
            <person name="Dalin E."/>
            <person name="Tice H."/>
            <person name="Bruce D."/>
            <person name="Goodwin L."/>
            <person name="Pitluck S."/>
            <person name="Peters L."/>
            <person name="Mikhailova N."/>
            <person name="Munk A.C.C."/>
            <person name="Kyrpides N."/>
            <person name="Mavromatis K."/>
            <person name="Ivanova N."/>
            <person name="Brettin T."/>
            <person name="Detter J.C."/>
            <person name="Han C."/>
            <person name="Larimer F."/>
            <person name="Land M."/>
            <person name="Hauser L."/>
            <person name="Markowitz V."/>
            <person name="Cheng J.-F."/>
            <person name="Hugenholtz P."/>
            <person name="Woyke T."/>
            <person name="Wu D."/>
            <person name="Brambilla E."/>
            <person name="Klenk H.-P."/>
            <person name="Eisen J.A."/>
        </authorList>
    </citation>
    <scope>NUCLEOTIDE SEQUENCE [LARGE SCALE GENOMIC DNA]</scope>
    <source>
        <strain evidence="8">DSM 18391 / NRRL B-41598 / KBS 63</strain>
    </source>
</reference>
<dbReference type="SUPFAM" id="SSF82697">
    <property type="entry name" value="PurS-like"/>
    <property type="match status" value="1"/>
</dbReference>
<dbReference type="NCBIfam" id="TIGR00302">
    <property type="entry name" value="phosphoribosylformylglycinamidine synthase subunit PurS"/>
    <property type="match status" value="1"/>
</dbReference>
<comment type="subcellular location">
    <subcellularLocation>
        <location evidence="6">Cytoplasm</location>
    </subcellularLocation>
</comment>
<keyword evidence="5 6" id="KW-0067">ATP-binding</keyword>
<evidence type="ECO:0000256" key="5">
    <source>
        <dbReference type="ARBA" id="ARBA00022840"/>
    </source>
</evidence>
<proteinExistence type="inferred from homology"/>
<keyword evidence="3 6" id="KW-0547">Nucleotide-binding</keyword>
<keyword evidence="2 6" id="KW-0436">Ligase</keyword>
<dbReference type="AlphaFoldDB" id="I3ZMF6"/>
<dbReference type="PANTHER" id="PTHR34696:SF1">
    <property type="entry name" value="PHOSPHORIBOSYLFORMYLGLYCINAMIDINE SYNTHASE SUBUNIT PURS"/>
    <property type="match status" value="1"/>
</dbReference>
<dbReference type="STRING" id="926566.Terro_4219"/>
<comment type="similarity">
    <text evidence="6">Belongs to the PurS family.</text>
</comment>
<protein>
    <recommendedName>
        <fullName evidence="6">Phosphoribosylformylglycinamidine synthase subunit PurS</fullName>
        <shortName evidence="6">FGAM synthase</shortName>
        <ecNumber evidence="6">6.3.5.3</ecNumber>
    </recommendedName>
    <alternativeName>
        <fullName evidence="6">Formylglycinamide ribonucleotide amidotransferase subunit III</fullName>
        <shortName evidence="6">FGAR amidotransferase III</shortName>
        <shortName evidence="6">FGAR-AT III</shortName>
    </alternativeName>
    <alternativeName>
        <fullName evidence="6">Phosphoribosylformylglycinamidine synthase subunit III</fullName>
    </alternativeName>
</protein>
<evidence type="ECO:0000313" key="8">
    <source>
        <dbReference type="Proteomes" id="UP000006056"/>
    </source>
</evidence>
<dbReference type="UniPathway" id="UPA00074">
    <property type="reaction ID" value="UER00128"/>
</dbReference>
<dbReference type="HAMAP" id="MF_01926">
    <property type="entry name" value="PurS"/>
    <property type="match status" value="1"/>
</dbReference>
<dbReference type="Pfam" id="PF02700">
    <property type="entry name" value="PurS"/>
    <property type="match status" value="1"/>
</dbReference>
<evidence type="ECO:0000256" key="6">
    <source>
        <dbReference type="HAMAP-Rule" id="MF_01926"/>
    </source>
</evidence>
<dbReference type="HOGENOM" id="CLU_2060292_0_0_0"/>
<comment type="catalytic activity">
    <reaction evidence="6">
        <text>N(2)-formyl-N(1)-(5-phospho-beta-D-ribosyl)glycinamide + L-glutamine + ATP + H2O = 2-formamido-N(1)-(5-O-phospho-beta-D-ribosyl)acetamidine + L-glutamate + ADP + phosphate + H(+)</text>
        <dbReference type="Rhea" id="RHEA:17129"/>
        <dbReference type="ChEBI" id="CHEBI:15377"/>
        <dbReference type="ChEBI" id="CHEBI:15378"/>
        <dbReference type="ChEBI" id="CHEBI:29985"/>
        <dbReference type="ChEBI" id="CHEBI:30616"/>
        <dbReference type="ChEBI" id="CHEBI:43474"/>
        <dbReference type="ChEBI" id="CHEBI:58359"/>
        <dbReference type="ChEBI" id="CHEBI:147286"/>
        <dbReference type="ChEBI" id="CHEBI:147287"/>
        <dbReference type="ChEBI" id="CHEBI:456216"/>
        <dbReference type="EC" id="6.3.5.3"/>
    </reaction>
</comment>
<evidence type="ECO:0000256" key="3">
    <source>
        <dbReference type="ARBA" id="ARBA00022741"/>
    </source>
</evidence>
<comment type="function">
    <text evidence="6">Part of the phosphoribosylformylglycinamidine synthase complex involved in the purines biosynthetic pathway. Catalyzes the ATP-dependent conversion of formylglycinamide ribonucleotide (FGAR) and glutamine to yield formylglycinamidine ribonucleotide (FGAM) and glutamate. The FGAM synthase complex is composed of three subunits. PurQ produces an ammonia molecule by converting glutamine to glutamate. PurL transfers the ammonia molecule to FGAR to form FGAM in an ATP-dependent manner. PurS interacts with PurQ and PurL and is thought to assist in the transfer of the ammonia molecule from PurQ to PurL.</text>
</comment>
<evidence type="ECO:0000256" key="4">
    <source>
        <dbReference type="ARBA" id="ARBA00022755"/>
    </source>
</evidence>
<keyword evidence="4 6" id="KW-0658">Purine biosynthesis</keyword>
<dbReference type="NCBIfam" id="NF004630">
    <property type="entry name" value="PRK05974.1"/>
    <property type="match status" value="1"/>
</dbReference>
<dbReference type="PANTHER" id="PTHR34696">
    <property type="entry name" value="PHOSPHORIBOSYLFORMYLGLYCINAMIDINE SYNTHASE SUBUNIT PURS"/>
    <property type="match status" value="1"/>
</dbReference>
<dbReference type="eggNOG" id="COG1828">
    <property type="taxonomic scope" value="Bacteria"/>
</dbReference>
<dbReference type="EMBL" id="CP003379">
    <property type="protein sequence ID" value="AFL90424.1"/>
    <property type="molecule type" value="Genomic_DNA"/>
</dbReference>
<dbReference type="GO" id="GO:0004642">
    <property type="term" value="F:phosphoribosylformylglycinamidine synthase activity"/>
    <property type="evidence" value="ECO:0007669"/>
    <property type="project" value="UniProtKB-UniRule"/>
</dbReference>
<evidence type="ECO:0000256" key="2">
    <source>
        <dbReference type="ARBA" id="ARBA00022598"/>
    </source>
</evidence>